<dbReference type="Pfam" id="PF08148">
    <property type="entry name" value="DSHCT"/>
    <property type="match status" value="1"/>
</dbReference>
<feature type="domain" description="Helicase ATP-binding" evidence="7">
    <location>
        <begin position="74"/>
        <end position="232"/>
    </location>
</feature>
<dbReference type="GO" id="GO:0016787">
    <property type="term" value="F:hydrolase activity"/>
    <property type="evidence" value="ECO:0007669"/>
    <property type="project" value="UniProtKB-KW"/>
</dbReference>
<keyword evidence="2" id="KW-0378">Hydrolase</keyword>
<dbReference type="CDD" id="cd18795">
    <property type="entry name" value="SF2_C_Ski2"/>
    <property type="match status" value="1"/>
</dbReference>
<dbReference type="PANTHER" id="PTHR12131:SF1">
    <property type="entry name" value="ATP-DEPENDENT RNA HELICASE SUPV3L1, MITOCHONDRIAL-RELATED"/>
    <property type="match status" value="1"/>
</dbReference>
<feature type="domain" description="Helicase C-terminal" evidence="8">
    <location>
        <begin position="310"/>
        <end position="513"/>
    </location>
</feature>
<dbReference type="InterPro" id="IPR027417">
    <property type="entry name" value="P-loop_NTPase"/>
</dbReference>
<evidence type="ECO:0000256" key="3">
    <source>
        <dbReference type="ARBA" id="ARBA00022806"/>
    </source>
</evidence>
<dbReference type="EMBL" id="CP027433">
    <property type="protein sequence ID" value="AVM00781.1"/>
    <property type="molecule type" value="Genomic_DNA"/>
</dbReference>
<dbReference type="GO" id="GO:0005524">
    <property type="term" value="F:ATP binding"/>
    <property type="evidence" value="ECO:0007669"/>
    <property type="project" value="UniProtKB-KW"/>
</dbReference>
<dbReference type="OrthoDB" id="3229913at2"/>
<dbReference type="Pfam" id="PF00271">
    <property type="entry name" value="Helicase_C"/>
    <property type="match status" value="1"/>
</dbReference>
<keyword evidence="3 9" id="KW-0347">Helicase</keyword>
<dbReference type="SMART" id="SM01142">
    <property type="entry name" value="DSHCT"/>
    <property type="match status" value="1"/>
</dbReference>
<dbReference type="Pfam" id="PF26090">
    <property type="entry name" value="SH3_HelY"/>
    <property type="match status" value="1"/>
</dbReference>
<gene>
    <name evidence="9" type="ORF">C6V83_11410</name>
</gene>
<feature type="compositionally biased region" description="Basic residues" evidence="6">
    <location>
        <begin position="293"/>
        <end position="303"/>
    </location>
</feature>
<dbReference type="PANTHER" id="PTHR12131">
    <property type="entry name" value="ATP-DEPENDENT RNA AND DNA HELICASE"/>
    <property type="match status" value="1"/>
</dbReference>
<evidence type="ECO:0000256" key="5">
    <source>
        <dbReference type="SAM" id="Coils"/>
    </source>
</evidence>
<dbReference type="RefSeq" id="WP_105942494.1">
    <property type="nucleotide sequence ID" value="NZ_CP027433.1"/>
</dbReference>
<feature type="region of interest" description="Disordered" evidence="6">
    <location>
        <begin position="284"/>
        <end position="305"/>
    </location>
</feature>
<dbReference type="InterPro" id="IPR050699">
    <property type="entry name" value="RNA-DNA_Helicase"/>
</dbReference>
<evidence type="ECO:0000256" key="2">
    <source>
        <dbReference type="ARBA" id="ARBA00022801"/>
    </source>
</evidence>
<dbReference type="PROSITE" id="PS51192">
    <property type="entry name" value="HELICASE_ATP_BIND_1"/>
    <property type="match status" value="1"/>
</dbReference>
<dbReference type="GO" id="GO:0055087">
    <property type="term" value="C:Ski complex"/>
    <property type="evidence" value="ECO:0007669"/>
    <property type="project" value="TreeGrafter"/>
</dbReference>
<dbReference type="SMART" id="SM00487">
    <property type="entry name" value="DEXDc"/>
    <property type="match status" value="1"/>
</dbReference>
<evidence type="ECO:0000256" key="1">
    <source>
        <dbReference type="ARBA" id="ARBA00022741"/>
    </source>
</evidence>
<keyword evidence="5" id="KW-0175">Coiled coil</keyword>
<dbReference type="GO" id="GO:0003676">
    <property type="term" value="F:nucleic acid binding"/>
    <property type="evidence" value="ECO:0007669"/>
    <property type="project" value="InterPro"/>
</dbReference>
<dbReference type="GO" id="GO:0070478">
    <property type="term" value="P:nuclear-transcribed mRNA catabolic process, 3'-5' exonucleolytic nonsense-mediated decay"/>
    <property type="evidence" value="ECO:0007669"/>
    <property type="project" value="TreeGrafter"/>
</dbReference>
<dbReference type="AlphaFoldDB" id="A0A2S0KGL7"/>
<accession>A0A2S0KGL7</accession>
<sequence>MSTESELQRFTGTLAFPLDPFQRDACEVLADGGAGNEVSGPSDSGAGNEVSGPSGSGAGNEVSGPSDSGAGNVVSGPHDSGAVLVCAPTGAGKTVVGEFAVFLALARGGKCFYTTPIKALSNQKYHDLVAAHGAANVGLLTGDNSINSSAPVVVMTTEVLRNMIYAESSALTGLSFVVMDEVHFLADRFRGAVWEEVILGLDPSVSVVSLSATVSNAEEFGDWITTVRGDTEVIVDEHRPVPLHQHMLVGNRMFELFDPRASGPGKKPVNPELMRYIKHRALGVDEPSGARGPRGRTDRRRRSSGVPRPRLIRLLDEHGMLPAIDFIFSRKGCEDAFTQCLRSDLNLLDGQEVARVDAIVERHLAELSPGDAAVLGVDDWRAGLRRGFAAHHAGLLPLFRHAVEELFVEGLIKVVFATETLAMGINMPARSVVLERLVKYNGEAHVDLTPGEYTQLTGRAGRRGLDVEGNAVVVWTPEVLPERVAGLAGARTFPLRSSFTPEYNMVLNLIDRLGVDGSRDLLRRSFAQFQTDRTLVGQARQLDRARRKLRDADRELIAAAEKLGIDPGISLDQVPGDRNAYEGFLGYLQLREDIRTLEREARFVRRQQSETAVTDDLAALKRGQVIAVGSRRHRGLAVVLEAAQYWNDPRPLVLVDDGWTGRVGAEDFVNPPEVLGNLRIRKDVDTRTGKGRRRLAEALRASGIARPIGRTRKHRNDDGPDTELTRLRELLRAHPAHPTGGSGGRRKQGAEQLFRMGENRNRLVREVESLERSISERKSKLEVDFDVVTEVLRELAYLEPDAAGGLRVTPTGDVLRRIYCETDLLVAECIRAGIWDHLAPPELAAVVSAMVYQSRRDFGGGVDTMPGDKRVRDALTETVAVWQALVAVQAQHAGGSEALLTREPDTGFCAPISVWAAGRSLEEALTAASAGGQTLSPGDFVRWNRQVIDLLEQIRNGVDPEAPLAGAARRAAKSLRRGVVAADLE</sequence>
<dbReference type="PROSITE" id="PS51194">
    <property type="entry name" value="HELICASE_CTER"/>
    <property type="match status" value="1"/>
</dbReference>
<keyword evidence="1" id="KW-0547">Nucleotide-binding</keyword>
<dbReference type="KEGG" id="git:C6V83_11410"/>
<proteinExistence type="predicted"/>
<feature type="region of interest" description="Disordered" evidence="6">
    <location>
        <begin position="32"/>
        <end position="74"/>
    </location>
</feature>
<dbReference type="Gene3D" id="1.10.3380.30">
    <property type="match status" value="1"/>
</dbReference>
<evidence type="ECO:0000313" key="9">
    <source>
        <dbReference type="EMBL" id="AVM00781.1"/>
    </source>
</evidence>
<evidence type="ECO:0000313" key="10">
    <source>
        <dbReference type="Proteomes" id="UP000239814"/>
    </source>
</evidence>
<dbReference type="InterPro" id="IPR011545">
    <property type="entry name" value="DEAD/DEAH_box_helicase_dom"/>
</dbReference>
<evidence type="ECO:0000256" key="4">
    <source>
        <dbReference type="ARBA" id="ARBA00022840"/>
    </source>
</evidence>
<reference evidence="9 10" key="1">
    <citation type="submission" date="2018-03" db="EMBL/GenBank/DDBJ databases">
        <title>Characteristics and genome of n-alkane degrading marine bacteria Gordonia iterans isolated from crude oil contaminated in Tae-an, South Korea.</title>
        <authorList>
            <person name="Lee S.-S."/>
            <person name="Kim H."/>
        </authorList>
    </citation>
    <scope>NUCLEOTIDE SEQUENCE [LARGE SCALE GENOMIC DNA]</scope>
    <source>
        <strain evidence="9 10">Co17</strain>
    </source>
</reference>
<dbReference type="InterPro" id="IPR001650">
    <property type="entry name" value="Helicase_C-like"/>
</dbReference>
<organism evidence="9 10">
    <name type="scientific">Gordonia iterans</name>
    <dbReference type="NCBI Taxonomy" id="1004901"/>
    <lineage>
        <taxon>Bacteria</taxon>
        <taxon>Bacillati</taxon>
        <taxon>Actinomycetota</taxon>
        <taxon>Actinomycetes</taxon>
        <taxon>Mycobacteriales</taxon>
        <taxon>Gordoniaceae</taxon>
        <taxon>Gordonia</taxon>
    </lineage>
</organism>
<name>A0A2S0KGL7_9ACTN</name>
<dbReference type="Pfam" id="PF00270">
    <property type="entry name" value="DEAD"/>
    <property type="match status" value="1"/>
</dbReference>
<evidence type="ECO:0000259" key="8">
    <source>
        <dbReference type="PROSITE" id="PS51194"/>
    </source>
</evidence>
<evidence type="ECO:0000256" key="6">
    <source>
        <dbReference type="SAM" id="MobiDB-lite"/>
    </source>
</evidence>
<keyword evidence="10" id="KW-1185">Reference proteome</keyword>
<dbReference type="InterPro" id="IPR058621">
    <property type="entry name" value="SH3_HelY"/>
</dbReference>
<feature type="coiled-coil region" evidence="5">
    <location>
        <begin position="535"/>
        <end position="562"/>
    </location>
</feature>
<dbReference type="InterPro" id="IPR014001">
    <property type="entry name" value="Helicase_ATP-bd"/>
</dbReference>
<dbReference type="SUPFAM" id="SSF52540">
    <property type="entry name" value="P-loop containing nucleoside triphosphate hydrolases"/>
    <property type="match status" value="1"/>
</dbReference>
<dbReference type="GO" id="GO:0004386">
    <property type="term" value="F:helicase activity"/>
    <property type="evidence" value="ECO:0007669"/>
    <property type="project" value="UniProtKB-KW"/>
</dbReference>
<dbReference type="Proteomes" id="UP000239814">
    <property type="component" value="Chromosome"/>
</dbReference>
<dbReference type="SMART" id="SM00490">
    <property type="entry name" value="HELICc"/>
    <property type="match status" value="1"/>
</dbReference>
<protein>
    <submittedName>
        <fullName evidence="9">DEAD/DEAH box helicase</fullName>
    </submittedName>
</protein>
<evidence type="ECO:0000259" key="7">
    <source>
        <dbReference type="PROSITE" id="PS51192"/>
    </source>
</evidence>
<dbReference type="InterPro" id="IPR012961">
    <property type="entry name" value="Ski2/MTR4_C"/>
</dbReference>
<keyword evidence="4" id="KW-0067">ATP-binding</keyword>
<dbReference type="Gene3D" id="3.40.50.300">
    <property type="entry name" value="P-loop containing nucleotide triphosphate hydrolases"/>
    <property type="match status" value="2"/>
</dbReference>